<keyword evidence="3" id="KW-1185">Reference proteome</keyword>
<proteinExistence type="predicted"/>
<accession>A0AAW1BM37</accession>
<evidence type="ECO:0000259" key="1">
    <source>
        <dbReference type="Pfam" id="PF08336"/>
    </source>
</evidence>
<dbReference type="Gene3D" id="1.25.40.10">
    <property type="entry name" value="Tetratricopeptide repeat domain"/>
    <property type="match status" value="1"/>
</dbReference>
<dbReference type="InterPro" id="IPR013547">
    <property type="entry name" value="P4H_N"/>
</dbReference>
<sequence length="85" mass="9727">MEGNENIQVLKMNYHRLEDHLPLLEDLQGASRALLRLQDVYALSVPELARGRFRTAGEAHPEVYHPSQDFALSADDCFHIGKVRR</sequence>
<dbReference type="InterPro" id="IPR011990">
    <property type="entry name" value="TPR-like_helical_dom_sf"/>
</dbReference>
<organism evidence="2 3">
    <name type="scientific">Crotalus adamanteus</name>
    <name type="common">Eastern diamondback rattlesnake</name>
    <dbReference type="NCBI Taxonomy" id="8729"/>
    <lineage>
        <taxon>Eukaryota</taxon>
        <taxon>Metazoa</taxon>
        <taxon>Chordata</taxon>
        <taxon>Craniata</taxon>
        <taxon>Vertebrata</taxon>
        <taxon>Euteleostomi</taxon>
        <taxon>Lepidosauria</taxon>
        <taxon>Squamata</taxon>
        <taxon>Bifurcata</taxon>
        <taxon>Unidentata</taxon>
        <taxon>Episquamata</taxon>
        <taxon>Toxicofera</taxon>
        <taxon>Serpentes</taxon>
        <taxon>Colubroidea</taxon>
        <taxon>Viperidae</taxon>
        <taxon>Crotalinae</taxon>
        <taxon>Crotalus</taxon>
    </lineage>
</organism>
<protein>
    <submittedName>
        <fullName evidence="2">Prolyl 4-hydroxylase subunit alpha-3</fullName>
    </submittedName>
</protein>
<evidence type="ECO:0000313" key="2">
    <source>
        <dbReference type="EMBL" id="KAK9402648.1"/>
    </source>
</evidence>
<dbReference type="Proteomes" id="UP001474421">
    <property type="component" value="Unassembled WGS sequence"/>
</dbReference>
<reference evidence="2 3" key="1">
    <citation type="journal article" date="2024" name="Proc. Natl. Acad. Sci. U.S.A.">
        <title>The genetic regulatory architecture and epigenomic basis for age-related changes in rattlesnake venom.</title>
        <authorList>
            <person name="Hogan M.P."/>
            <person name="Holding M.L."/>
            <person name="Nystrom G.S."/>
            <person name="Colston T.J."/>
            <person name="Bartlett D.A."/>
            <person name="Mason A.J."/>
            <person name="Ellsworth S.A."/>
            <person name="Rautsaw R.M."/>
            <person name="Lawrence K.C."/>
            <person name="Strickland J.L."/>
            <person name="He B."/>
            <person name="Fraser P."/>
            <person name="Margres M.J."/>
            <person name="Gilbert D.M."/>
            <person name="Gibbs H.L."/>
            <person name="Parkinson C.L."/>
            <person name="Rokyta D.R."/>
        </authorList>
    </citation>
    <scope>NUCLEOTIDE SEQUENCE [LARGE SCALE GENOMIC DNA]</scope>
    <source>
        <strain evidence="2">DRR0105</strain>
    </source>
</reference>
<gene>
    <name evidence="2" type="ORF">NXF25_011004</name>
</gene>
<dbReference type="EMBL" id="JAOTOJ010000004">
    <property type="protein sequence ID" value="KAK9402648.1"/>
    <property type="molecule type" value="Genomic_DNA"/>
</dbReference>
<comment type="caution">
    <text evidence="2">The sequence shown here is derived from an EMBL/GenBank/DDBJ whole genome shotgun (WGS) entry which is preliminary data.</text>
</comment>
<name>A0AAW1BM37_CROAD</name>
<dbReference type="Pfam" id="PF08336">
    <property type="entry name" value="P4Ha_N"/>
    <property type="match status" value="1"/>
</dbReference>
<feature type="domain" description="Prolyl 4-hydroxylase N-terminal" evidence="1">
    <location>
        <begin position="4"/>
        <end position="53"/>
    </location>
</feature>
<dbReference type="GO" id="GO:0005783">
    <property type="term" value="C:endoplasmic reticulum"/>
    <property type="evidence" value="ECO:0007669"/>
    <property type="project" value="InterPro"/>
</dbReference>
<dbReference type="GO" id="GO:0004656">
    <property type="term" value="F:procollagen-proline 4-dioxygenase activity"/>
    <property type="evidence" value="ECO:0007669"/>
    <property type="project" value="InterPro"/>
</dbReference>
<dbReference type="AlphaFoldDB" id="A0AAW1BM37"/>
<evidence type="ECO:0000313" key="3">
    <source>
        <dbReference type="Proteomes" id="UP001474421"/>
    </source>
</evidence>